<dbReference type="InterPro" id="IPR032675">
    <property type="entry name" value="LRR_dom_sf"/>
</dbReference>
<dbReference type="InterPro" id="IPR027038">
    <property type="entry name" value="RanGap"/>
</dbReference>
<dbReference type="GO" id="GO:0031267">
    <property type="term" value="F:small GTPase binding"/>
    <property type="evidence" value="ECO:0007669"/>
    <property type="project" value="TreeGrafter"/>
</dbReference>
<name>A0A7S3AKS8_9EUKA</name>
<dbReference type="Gene3D" id="3.80.10.10">
    <property type="entry name" value="Ribonuclease Inhibitor"/>
    <property type="match status" value="1"/>
</dbReference>
<protein>
    <submittedName>
        <fullName evidence="4">Uncharacterized protein</fullName>
    </submittedName>
</protein>
<dbReference type="InterPro" id="IPR001611">
    <property type="entry name" value="Leu-rich_rpt"/>
</dbReference>
<evidence type="ECO:0000256" key="3">
    <source>
        <dbReference type="ARBA" id="ARBA00022737"/>
    </source>
</evidence>
<reference evidence="4" key="1">
    <citation type="submission" date="2021-01" db="EMBL/GenBank/DDBJ databases">
        <authorList>
            <person name="Corre E."/>
            <person name="Pelletier E."/>
            <person name="Niang G."/>
            <person name="Scheremetjew M."/>
            <person name="Finn R."/>
            <person name="Kale V."/>
            <person name="Holt S."/>
            <person name="Cochrane G."/>
            <person name="Meng A."/>
            <person name="Brown T."/>
            <person name="Cohen L."/>
        </authorList>
    </citation>
    <scope>NUCLEOTIDE SEQUENCE</scope>
    <source>
        <strain evidence="4">CCMP281</strain>
    </source>
</reference>
<dbReference type="GO" id="GO:0005634">
    <property type="term" value="C:nucleus"/>
    <property type="evidence" value="ECO:0007669"/>
    <property type="project" value="TreeGrafter"/>
</dbReference>
<keyword evidence="3" id="KW-0677">Repeat</keyword>
<dbReference type="EMBL" id="HBHX01015667">
    <property type="protein sequence ID" value="CAE0108122.1"/>
    <property type="molecule type" value="Transcribed_RNA"/>
</dbReference>
<keyword evidence="2" id="KW-0433">Leucine-rich repeat</keyword>
<organism evidence="4">
    <name type="scientific">Haptolina ericina</name>
    <dbReference type="NCBI Taxonomy" id="156174"/>
    <lineage>
        <taxon>Eukaryota</taxon>
        <taxon>Haptista</taxon>
        <taxon>Haptophyta</taxon>
        <taxon>Prymnesiophyceae</taxon>
        <taxon>Prymnesiales</taxon>
        <taxon>Prymnesiaceae</taxon>
        <taxon>Haptolina</taxon>
    </lineage>
</organism>
<dbReference type="Pfam" id="PF13516">
    <property type="entry name" value="LRR_6"/>
    <property type="match status" value="2"/>
</dbReference>
<dbReference type="GO" id="GO:0005096">
    <property type="term" value="F:GTPase activator activity"/>
    <property type="evidence" value="ECO:0007669"/>
    <property type="project" value="UniProtKB-KW"/>
</dbReference>
<dbReference type="GO" id="GO:0048471">
    <property type="term" value="C:perinuclear region of cytoplasm"/>
    <property type="evidence" value="ECO:0007669"/>
    <property type="project" value="TreeGrafter"/>
</dbReference>
<dbReference type="PANTHER" id="PTHR24113">
    <property type="entry name" value="RAN GTPASE-ACTIVATING PROTEIN 1"/>
    <property type="match status" value="1"/>
</dbReference>
<sequence>MMVCALATQAAPIVDQDLRAEYILGSDTGAPPGHKEHCELFDLLEDIKRCNTLWLDESFSSESQMDILASQLENPKGAGLQSLIIQNASLGDKGAIRIAKIVGQNHSSLHSLALMASGIGDEGAKALAEAVNSSSLWRLQLEGNPEITAEGAEVLASSHEAIGVFNRIPIAKYHSGETTKLDVGLYPKLGMMEATMLKAVLRSDNPLTEVDLGMHLMNEKVMNWLGFNEEDEKEEL</sequence>
<dbReference type="SUPFAM" id="SSF52047">
    <property type="entry name" value="RNI-like"/>
    <property type="match status" value="1"/>
</dbReference>
<evidence type="ECO:0000313" key="4">
    <source>
        <dbReference type="EMBL" id="CAE0108122.1"/>
    </source>
</evidence>
<dbReference type="GO" id="GO:0005829">
    <property type="term" value="C:cytosol"/>
    <property type="evidence" value="ECO:0007669"/>
    <property type="project" value="TreeGrafter"/>
</dbReference>
<accession>A0A7S3AKS8</accession>
<evidence type="ECO:0000256" key="1">
    <source>
        <dbReference type="ARBA" id="ARBA00022468"/>
    </source>
</evidence>
<dbReference type="GO" id="GO:0006913">
    <property type="term" value="P:nucleocytoplasmic transport"/>
    <property type="evidence" value="ECO:0007669"/>
    <property type="project" value="TreeGrafter"/>
</dbReference>
<dbReference type="AlphaFoldDB" id="A0A7S3AKS8"/>
<dbReference type="PANTHER" id="PTHR24113:SF12">
    <property type="entry name" value="RAN GTPASE-ACTIVATING PROTEIN 1"/>
    <property type="match status" value="1"/>
</dbReference>
<evidence type="ECO:0000256" key="2">
    <source>
        <dbReference type="ARBA" id="ARBA00022614"/>
    </source>
</evidence>
<proteinExistence type="predicted"/>
<gene>
    <name evidence="4" type="ORF">HERI1096_LOCUS8782</name>
</gene>
<keyword evidence="1" id="KW-0343">GTPase activation</keyword>